<dbReference type="NCBIfam" id="TIGR02492">
    <property type="entry name" value="flgK_ends"/>
    <property type="match status" value="1"/>
</dbReference>
<evidence type="ECO:0000313" key="8">
    <source>
        <dbReference type="EMBL" id="QEL13796.1"/>
    </source>
</evidence>
<dbReference type="PANTHER" id="PTHR30033">
    <property type="entry name" value="FLAGELLAR HOOK-ASSOCIATED PROTEIN 1"/>
    <property type="match status" value="1"/>
</dbReference>
<dbReference type="AlphaFoldDB" id="A0A5C1A716"/>
<evidence type="ECO:0000256" key="6">
    <source>
        <dbReference type="ARBA" id="ARBA00023143"/>
    </source>
</evidence>
<evidence type="ECO:0000256" key="3">
    <source>
        <dbReference type="ARBA" id="ARBA00009677"/>
    </source>
</evidence>
<dbReference type="GO" id="GO:0009424">
    <property type="term" value="C:bacterial-type flagellum hook"/>
    <property type="evidence" value="ECO:0007669"/>
    <property type="project" value="InterPro"/>
</dbReference>
<evidence type="ECO:0000259" key="7">
    <source>
        <dbReference type="Pfam" id="PF22638"/>
    </source>
</evidence>
<dbReference type="OrthoDB" id="9802553at2"/>
<evidence type="ECO:0000256" key="5">
    <source>
        <dbReference type="ARBA" id="ARBA00022525"/>
    </source>
</evidence>
<keyword evidence="8" id="KW-0282">Flagellum</keyword>
<evidence type="ECO:0000313" key="9">
    <source>
        <dbReference type="Proteomes" id="UP000324974"/>
    </source>
</evidence>
<keyword evidence="6" id="KW-0975">Bacterial flagellum</keyword>
<reference evidence="9" key="1">
    <citation type="submission" date="2019-08" db="EMBL/GenBank/DDBJ databases">
        <title>Limnoglobus roseus gen. nov., sp. nov., a novel freshwater planctomycete with a giant genome from the family Gemmataceae.</title>
        <authorList>
            <person name="Kulichevskaya I.S."/>
            <person name="Naumoff D.G."/>
            <person name="Miroshnikov K."/>
            <person name="Ivanova A."/>
            <person name="Philippov D.A."/>
            <person name="Hakobyan A."/>
            <person name="Rijpstra I.C."/>
            <person name="Sinninghe Damste J.S."/>
            <person name="Liesack W."/>
            <person name="Dedysh S.N."/>
        </authorList>
    </citation>
    <scope>NUCLEOTIDE SEQUENCE [LARGE SCALE GENOMIC DNA]</scope>
    <source>
        <strain evidence="9">PX52</strain>
    </source>
</reference>
<name>A0A5C1A716_9BACT</name>
<comment type="similarity">
    <text evidence="3">Belongs to the flagella basal body rod proteins family.</text>
</comment>
<dbReference type="KEGG" id="lrs:PX52LOC_00654"/>
<keyword evidence="9" id="KW-1185">Reference proteome</keyword>
<dbReference type="Proteomes" id="UP000324974">
    <property type="component" value="Chromosome"/>
</dbReference>
<feature type="domain" description="Flagellar hook-associated protein FlgK helical" evidence="7">
    <location>
        <begin position="87"/>
        <end position="304"/>
    </location>
</feature>
<dbReference type="PANTHER" id="PTHR30033:SF2">
    <property type="entry name" value="FLAGELLAR HOOK PROTEIN"/>
    <property type="match status" value="1"/>
</dbReference>
<keyword evidence="8" id="KW-0966">Cell projection</keyword>
<dbReference type="GO" id="GO:0005576">
    <property type="term" value="C:extracellular region"/>
    <property type="evidence" value="ECO:0007669"/>
    <property type="project" value="UniProtKB-SubCell"/>
</dbReference>
<dbReference type="Pfam" id="PF22638">
    <property type="entry name" value="FlgK_D1"/>
    <property type="match status" value="1"/>
</dbReference>
<dbReference type="InterPro" id="IPR002371">
    <property type="entry name" value="FlgK"/>
</dbReference>
<dbReference type="RefSeq" id="WP_149108737.1">
    <property type="nucleotide sequence ID" value="NZ_CP042425.1"/>
</dbReference>
<dbReference type="GO" id="GO:0044780">
    <property type="term" value="P:bacterial-type flagellum assembly"/>
    <property type="evidence" value="ECO:0007669"/>
    <property type="project" value="InterPro"/>
</dbReference>
<keyword evidence="8" id="KW-0969">Cilium</keyword>
<evidence type="ECO:0000256" key="1">
    <source>
        <dbReference type="ARBA" id="ARBA00004365"/>
    </source>
</evidence>
<organism evidence="8 9">
    <name type="scientific">Limnoglobus roseus</name>
    <dbReference type="NCBI Taxonomy" id="2598579"/>
    <lineage>
        <taxon>Bacteria</taxon>
        <taxon>Pseudomonadati</taxon>
        <taxon>Planctomycetota</taxon>
        <taxon>Planctomycetia</taxon>
        <taxon>Gemmatales</taxon>
        <taxon>Gemmataceae</taxon>
        <taxon>Limnoglobus</taxon>
    </lineage>
</organism>
<evidence type="ECO:0000256" key="2">
    <source>
        <dbReference type="ARBA" id="ARBA00004613"/>
    </source>
</evidence>
<dbReference type="SUPFAM" id="SSF64518">
    <property type="entry name" value="Phase 1 flagellin"/>
    <property type="match status" value="1"/>
</dbReference>
<sequence>MNASTIGISALIAGQQGLAIAGQNITNATTPGYRRQSVNLGSRETAGVGTGVDVVSITRYDSPPLRAAILRGNSDEAAAATQRDVQQQVETTLGQSPNDVSSRTEDLFNKLEALSAKPADAALRRDFVASAGQLATQFNTVAGDLSRLKSNVSDQAFQQVDQVNTLTTKIADLNGRIYNTDVAGGNTNDLRDQRDQAVDDLSKLVDFRTTQQDHGVVTLTNGSTTLVVGSVPTKFTAIKNGSDQFEIHAGTSTTPVSFTGGSLGGLTNQYNVDLPATRGRLDALAGQIAQQLNQAQATGLGTAGPFSTVVGTQGVSDPTAPLATQNLPFPISNGQLTISLTNASGTRTNSNIAIDPTTQSLNDVAAAITAGTGGQVTASVDTPSNVLRFQAAAGVQFDFAGRVPTTPPTNTLAGTSTPTLDGAYNGTANENFTFNVVGSGTVGTTPGLQLEIRNAANNVVGTLDVGDKYTPGTALAVGNGLSVKLSAGTLTGGSFGTPANGTPDTANVLSGLGVNGIFSGSTAGTLTVNPKLTADPGLLATSRNGQPADTSNLQRLTALRTAGTAAGGRSFTAEATDIASTVGSRINSLDGQQATHAGVVQNLFAQEQSVTGVDTNEEVVKLLDYQRLIQTAAKYIGAVNDAMDSIIQIVR</sequence>
<dbReference type="GO" id="GO:0005198">
    <property type="term" value="F:structural molecule activity"/>
    <property type="evidence" value="ECO:0007669"/>
    <property type="project" value="InterPro"/>
</dbReference>
<accession>A0A5C1A716</accession>
<proteinExistence type="inferred from homology"/>
<keyword evidence="5" id="KW-0964">Secreted</keyword>
<protein>
    <recommendedName>
        <fullName evidence="4">Flagellar hook-associated protein 1</fullName>
    </recommendedName>
</protein>
<comment type="subcellular location">
    <subcellularLocation>
        <location evidence="1">Bacterial flagellum</location>
    </subcellularLocation>
    <subcellularLocation>
        <location evidence="2">Secreted</location>
    </subcellularLocation>
</comment>
<dbReference type="InterPro" id="IPR053927">
    <property type="entry name" value="FlgK_helical"/>
</dbReference>
<gene>
    <name evidence="8" type="primary">flgK</name>
    <name evidence="8" type="ORF">PX52LOC_00654</name>
</gene>
<evidence type="ECO:0000256" key="4">
    <source>
        <dbReference type="ARBA" id="ARBA00016244"/>
    </source>
</evidence>
<dbReference type="EMBL" id="CP042425">
    <property type="protein sequence ID" value="QEL13796.1"/>
    <property type="molecule type" value="Genomic_DNA"/>
</dbReference>